<organism evidence="10 11">
    <name type="scientific">Anaeramoeba flamelloides</name>
    <dbReference type="NCBI Taxonomy" id="1746091"/>
    <lineage>
        <taxon>Eukaryota</taxon>
        <taxon>Metamonada</taxon>
        <taxon>Anaeramoebidae</taxon>
        <taxon>Anaeramoeba</taxon>
    </lineage>
</organism>
<dbReference type="PANTHER" id="PTHR16222:SF26">
    <property type="entry name" value="ADP-RIBOSYLHYDROLASE ARH1"/>
    <property type="match status" value="1"/>
</dbReference>
<gene>
    <name evidence="10" type="ORF">M0812_24052</name>
</gene>
<dbReference type="InterPro" id="IPR005502">
    <property type="entry name" value="Ribosyl_crysJ1"/>
</dbReference>
<evidence type="ECO:0000313" key="10">
    <source>
        <dbReference type="EMBL" id="KAJ3428720.1"/>
    </source>
</evidence>
<feature type="binding site" evidence="8">
    <location>
        <position position="59"/>
    </location>
    <ligand>
        <name>Mg(2+)</name>
        <dbReference type="ChEBI" id="CHEBI:18420"/>
        <label>1</label>
    </ligand>
</feature>
<evidence type="ECO:0000256" key="1">
    <source>
        <dbReference type="ARBA" id="ARBA00010702"/>
    </source>
</evidence>
<feature type="compositionally biased region" description="Acidic residues" evidence="9">
    <location>
        <begin position="391"/>
        <end position="410"/>
    </location>
</feature>
<dbReference type="InterPro" id="IPR050792">
    <property type="entry name" value="ADP-ribosylglycohydrolase"/>
</dbReference>
<accession>A0AAV7YIE0</accession>
<comment type="caution">
    <text evidence="10">The sequence shown here is derived from an EMBL/GenBank/DDBJ whole genome shotgun (WGS) entry which is preliminary data.</text>
</comment>
<comment type="cofactor">
    <cofactor evidence="8">
        <name>Mg(2+)</name>
        <dbReference type="ChEBI" id="CHEBI:18420"/>
    </cofactor>
    <text evidence="8">Binds 2 magnesium ions per subunit.</text>
</comment>
<evidence type="ECO:0000256" key="6">
    <source>
        <dbReference type="ARBA" id="ARBA00049798"/>
    </source>
</evidence>
<reference evidence="10" key="1">
    <citation type="submission" date="2022-08" db="EMBL/GenBank/DDBJ databases">
        <title>Novel sulphate-reducing endosymbionts in the free-living metamonad Anaeramoeba.</title>
        <authorList>
            <person name="Jerlstrom-Hultqvist J."/>
            <person name="Cepicka I."/>
            <person name="Gallot-Lavallee L."/>
            <person name="Salas-Leiva D."/>
            <person name="Curtis B.A."/>
            <person name="Zahonova K."/>
            <person name="Pipaliya S."/>
            <person name="Dacks J."/>
            <person name="Roger A.J."/>
        </authorList>
    </citation>
    <scope>NUCLEOTIDE SEQUENCE</scope>
    <source>
        <strain evidence="10">Busselton2</strain>
    </source>
</reference>
<dbReference type="GO" id="GO:0003875">
    <property type="term" value="F:ADP-ribosylarginine hydrolase activity"/>
    <property type="evidence" value="ECO:0007669"/>
    <property type="project" value="UniProtKB-EC"/>
</dbReference>
<feature type="compositionally biased region" description="Basic and acidic residues" evidence="9">
    <location>
        <begin position="379"/>
        <end position="390"/>
    </location>
</feature>
<dbReference type="EC" id="3.2.2.19" evidence="4"/>
<dbReference type="AlphaFoldDB" id="A0AAV7YIE0"/>
<keyword evidence="8" id="KW-0479">Metal-binding</keyword>
<comment type="similarity">
    <text evidence="1">Belongs to the ADP-ribosylglycohydrolase family.</text>
</comment>
<dbReference type="PANTHER" id="PTHR16222">
    <property type="entry name" value="ADP-RIBOSYLGLYCOHYDROLASE"/>
    <property type="match status" value="1"/>
</dbReference>
<name>A0AAV7YIE0_9EUKA</name>
<dbReference type="InterPro" id="IPR036705">
    <property type="entry name" value="Ribosyl_crysJ1_sf"/>
</dbReference>
<keyword evidence="8" id="KW-0460">Magnesium</keyword>
<sequence length="425" mass="49192">MTEEKYRASIILGCLGDALGFKNNRWETCYSGSVINEEFQSLTGEKGLVALDLAKFRLSDDSITTLHNGEAIVEMGESTDYKEYLVKAADELIKSVSDMKWRAPGRSLLYFIYQLRALKEKREYNYEELQFEDVITTPFDGKSGGCGAAMRSPIIGLGFHDEDQVIRMSIEGARLSHHHPTGYLGSMGAALFNYWSVNRKYENPSRWIFRLLDVVEGKAKQVIKDSKREVEKNLNSFGYFLEKCNNFIEKRQLQDNENCQPVYPQEWGFEQRDEFYKYLSYGGNGGASGHDFLLIGYDAFLWASQNGTSNDKESFMNLIRAACFTGGDSDGTGLMALSLWGSWNGWDGVEKLNFEKFEYYQRMNKLATNLWNRSQNLLKIKEKPQEKKEEEKEEKEEEEKQEEKEEEEEKEKEKEKEKKEKEKEN</sequence>
<feature type="region of interest" description="Disordered" evidence="9">
    <location>
        <begin position="378"/>
        <end position="425"/>
    </location>
</feature>
<comment type="function">
    <text evidence="3">Specifically acts as an arginine mono-ADP-ribosylhydrolase by mediating the removal of mono-ADP-ribose attached to arginine residues on proteins.</text>
</comment>
<evidence type="ECO:0000256" key="3">
    <source>
        <dbReference type="ARBA" id="ARBA00049582"/>
    </source>
</evidence>
<proteinExistence type="inferred from homology"/>
<evidence type="ECO:0000256" key="2">
    <source>
        <dbReference type="ARBA" id="ARBA00022801"/>
    </source>
</evidence>
<evidence type="ECO:0000256" key="5">
    <source>
        <dbReference type="ARBA" id="ARBA00049773"/>
    </source>
</evidence>
<feature type="binding site" evidence="8">
    <location>
        <position position="328"/>
    </location>
    <ligand>
        <name>Mg(2+)</name>
        <dbReference type="ChEBI" id="CHEBI:18420"/>
        <label>1</label>
    </ligand>
</feature>
<evidence type="ECO:0000313" key="11">
    <source>
        <dbReference type="Proteomes" id="UP001146793"/>
    </source>
</evidence>
<dbReference type="SUPFAM" id="SSF101478">
    <property type="entry name" value="ADP-ribosylglycohydrolase"/>
    <property type="match status" value="1"/>
</dbReference>
<dbReference type="Proteomes" id="UP001146793">
    <property type="component" value="Unassembled WGS sequence"/>
</dbReference>
<feature type="binding site" evidence="8">
    <location>
        <position position="61"/>
    </location>
    <ligand>
        <name>Mg(2+)</name>
        <dbReference type="ChEBI" id="CHEBI:18420"/>
        <label>1</label>
    </ligand>
</feature>
<evidence type="ECO:0000256" key="7">
    <source>
        <dbReference type="ARBA" id="ARBA00049810"/>
    </source>
</evidence>
<dbReference type="GO" id="GO:0046872">
    <property type="term" value="F:metal ion binding"/>
    <property type="evidence" value="ECO:0007669"/>
    <property type="project" value="UniProtKB-KW"/>
</dbReference>
<dbReference type="Pfam" id="PF03747">
    <property type="entry name" value="ADP_ribosyl_GH"/>
    <property type="match status" value="1"/>
</dbReference>
<feature type="compositionally biased region" description="Basic and acidic residues" evidence="9">
    <location>
        <begin position="411"/>
        <end position="425"/>
    </location>
</feature>
<evidence type="ECO:0000256" key="4">
    <source>
        <dbReference type="ARBA" id="ARBA00049725"/>
    </source>
</evidence>
<evidence type="ECO:0000256" key="8">
    <source>
        <dbReference type="PIRSR" id="PIRSR605502-1"/>
    </source>
</evidence>
<dbReference type="EMBL" id="JANTQA010000057">
    <property type="protein sequence ID" value="KAJ3428720.1"/>
    <property type="molecule type" value="Genomic_DNA"/>
</dbReference>
<protein>
    <recommendedName>
        <fullName evidence="5">ADP-ribosylhydrolase ARH1</fullName>
        <ecNumber evidence="4">3.2.2.19</ecNumber>
    </recommendedName>
    <alternativeName>
        <fullName evidence="6">ADP-ribose-L-arginine cleaving enzyme</fullName>
    </alternativeName>
    <alternativeName>
        <fullName evidence="7">[Protein ADP-ribosylarginine] hydrolase</fullName>
    </alternativeName>
</protein>
<feature type="binding site" evidence="8">
    <location>
        <position position="330"/>
    </location>
    <ligand>
        <name>Mg(2+)</name>
        <dbReference type="ChEBI" id="CHEBI:18420"/>
        <label>1</label>
    </ligand>
</feature>
<evidence type="ECO:0000256" key="9">
    <source>
        <dbReference type="SAM" id="MobiDB-lite"/>
    </source>
</evidence>
<dbReference type="Gene3D" id="1.10.4080.10">
    <property type="entry name" value="ADP-ribosylation/Crystallin J1"/>
    <property type="match status" value="1"/>
</dbReference>
<keyword evidence="2 10" id="KW-0378">Hydrolase</keyword>
<feature type="binding site" evidence="8">
    <location>
        <position position="60"/>
    </location>
    <ligand>
        <name>Mg(2+)</name>
        <dbReference type="ChEBI" id="CHEBI:18420"/>
        <label>1</label>
    </ligand>
</feature>